<sequence>KLYLKYQGQFTEIPISHNDMTFLQTPKETDISDKDLDTCNEFKYKSEELEEKEGYYMKEQSDGELYENP</sequence>
<dbReference type="Proteomes" id="UP000789342">
    <property type="component" value="Unassembled WGS sequence"/>
</dbReference>
<dbReference type="AlphaFoldDB" id="A0A9N9HKA9"/>
<keyword evidence="2" id="KW-1185">Reference proteome</keyword>
<gene>
    <name evidence="1" type="ORF">AMORRO_LOCUS11349</name>
</gene>
<dbReference type="EMBL" id="CAJVPV010014206">
    <property type="protein sequence ID" value="CAG8683260.1"/>
    <property type="molecule type" value="Genomic_DNA"/>
</dbReference>
<organism evidence="1 2">
    <name type="scientific">Acaulospora morrowiae</name>
    <dbReference type="NCBI Taxonomy" id="94023"/>
    <lineage>
        <taxon>Eukaryota</taxon>
        <taxon>Fungi</taxon>
        <taxon>Fungi incertae sedis</taxon>
        <taxon>Mucoromycota</taxon>
        <taxon>Glomeromycotina</taxon>
        <taxon>Glomeromycetes</taxon>
        <taxon>Diversisporales</taxon>
        <taxon>Acaulosporaceae</taxon>
        <taxon>Acaulospora</taxon>
    </lineage>
</organism>
<protein>
    <submittedName>
        <fullName evidence="1">18482_t:CDS:1</fullName>
    </submittedName>
</protein>
<evidence type="ECO:0000313" key="1">
    <source>
        <dbReference type="EMBL" id="CAG8683260.1"/>
    </source>
</evidence>
<proteinExistence type="predicted"/>
<feature type="non-terminal residue" evidence="1">
    <location>
        <position position="1"/>
    </location>
</feature>
<reference evidence="1" key="1">
    <citation type="submission" date="2021-06" db="EMBL/GenBank/DDBJ databases">
        <authorList>
            <person name="Kallberg Y."/>
            <person name="Tangrot J."/>
            <person name="Rosling A."/>
        </authorList>
    </citation>
    <scope>NUCLEOTIDE SEQUENCE</scope>
    <source>
        <strain evidence="1">CL551</strain>
    </source>
</reference>
<name>A0A9N9HKA9_9GLOM</name>
<accession>A0A9N9HKA9</accession>
<evidence type="ECO:0000313" key="2">
    <source>
        <dbReference type="Proteomes" id="UP000789342"/>
    </source>
</evidence>
<comment type="caution">
    <text evidence="1">The sequence shown here is derived from an EMBL/GenBank/DDBJ whole genome shotgun (WGS) entry which is preliminary data.</text>
</comment>